<dbReference type="GO" id="GO:0000156">
    <property type="term" value="F:phosphorelay response regulator activity"/>
    <property type="evidence" value="ECO:0007669"/>
    <property type="project" value="TreeGrafter"/>
</dbReference>
<sequence length="225" mass="25655">MIDILLIEDHVELANLIDAFLKKKGFSLWHAADAESALDWLKDHDVQIILLDITLPNMDGFGFCKALRSTSDVPIMILSARCDKGDKLLGYELGADDYMEKPIDPDLLTAKINALLFRFNTKHSGKPIHSGALCIDSAAHKVSFHQQPLELNVKEFELLLLFVRNPGKTLHKEYLFNQIWGADSDSENQTLTVHIKMLRSKIEENPRQPQRIRTVWGVGYRYEEV</sequence>
<evidence type="ECO:0000256" key="4">
    <source>
        <dbReference type="ARBA" id="ARBA00023125"/>
    </source>
</evidence>
<dbReference type="GO" id="GO:0006355">
    <property type="term" value="P:regulation of DNA-templated transcription"/>
    <property type="evidence" value="ECO:0007669"/>
    <property type="project" value="InterPro"/>
</dbReference>
<protein>
    <submittedName>
        <fullName evidence="10">Response regulator</fullName>
    </submittedName>
</protein>
<evidence type="ECO:0000259" key="8">
    <source>
        <dbReference type="PROSITE" id="PS50110"/>
    </source>
</evidence>
<dbReference type="Gene3D" id="3.40.50.2300">
    <property type="match status" value="1"/>
</dbReference>
<dbReference type="InterPro" id="IPR036388">
    <property type="entry name" value="WH-like_DNA-bd_sf"/>
</dbReference>
<dbReference type="SUPFAM" id="SSF52172">
    <property type="entry name" value="CheY-like"/>
    <property type="match status" value="1"/>
</dbReference>
<dbReference type="FunFam" id="1.10.10.10:FF:000018">
    <property type="entry name" value="DNA-binding response regulator ResD"/>
    <property type="match status" value="1"/>
</dbReference>
<keyword evidence="4 7" id="KW-0238">DNA-binding</keyword>
<feature type="modified residue" description="4-aspartylphosphate" evidence="6">
    <location>
        <position position="52"/>
    </location>
</feature>
<evidence type="ECO:0000256" key="3">
    <source>
        <dbReference type="ARBA" id="ARBA00023015"/>
    </source>
</evidence>
<evidence type="ECO:0000256" key="1">
    <source>
        <dbReference type="ARBA" id="ARBA00022553"/>
    </source>
</evidence>
<dbReference type="InterPro" id="IPR001789">
    <property type="entry name" value="Sig_transdc_resp-reg_receiver"/>
</dbReference>
<keyword evidence="11" id="KW-1185">Reference proteome</keyword>
<dbReference type="GO" id="GO:0000976">
    <property type="term" value="F:transcription cis-regulatory region binding"/>
    <property type="evidence" value="ECO:0007669"/>
    <property type="project" value="TreeGrafter"/>
</dbReference>
<keyword evidence="3" id="KW-0805">Transcription regulation</keyword>
<keyword evidence="5" id="KW-0804">Transcription</keyword>
<dbReference type="PANTHER" id="PTHR48111:SF1">
    <property type="entry name" value="TWO-COMPONENT RESPONSE REGULATOR ORR33"/>
    <property type="match status" value="1"/>
</dbReference>
<dbReference type="GO" id="GO:0005829">
    <property type="term" value="C:cytosol"/>
    <property type="evidence" value="ECO:0007669"/>
    <property type="project" value="TreeGrafter"/>
</dbReference>
<accession>A0A6N8U994</accession>
<dbReference type="AlphaFoldDB" id="A0A6N8U994"/>
<evidence type="ECO:0000313" key="10">
    <source>
        <dbReference type="EMBL" id="MXQ73139.1"/>
    </source>
</evidence>
<dbReference type="Gene3D" id="6.10.250.690">
    <property type="match status" value="1"/>
</dbReference>
<comment type="caution">
    <text evidence="10">The sequence shown here is derived from an EMBL/GenBank/DDBJ whole genome shotgun (WGS) entry which is preliminary data.</text>
</comment>
<evidence type="ECO:0000256" key="2">
    <source>
        <dbReference type="ARBA" id="ARBA00023012"/>
    </source>
</evidence>
<dbReference type="PANTHER" id="PTHR48111">
    <property type="entry name" value="REGULATOR OF RPOS"/>
    <property type="match status" value="1"/>
</dbReference>
<dbReference type="PROSITE" id="PS50110">
    <property type="entry name" value="RESPONSE_REGULATORY"/>
    <property type="match status" value="1"/>
</dbReference>
<organism evidence="10 11">
    <name type="scientific">Copranaerobaculum intestinale</name>
    <dbReference type="NCBI Taxonomy" id="2692629"/>
    <lineage>
        <taxon>Bacteria</taxon>
        <taxon>Bacillati</taxon>
        <taxon>Bacillota</taxon>
        <taxon>Erysipelotrichia</taxon>
        <taxon>Erysipelotrichales</taxon>
        <taxon>Erysipelotrichaceae</taxon>
        <taxon>Copranaerobaculum</taxon>
    </lineage>
</organism>
<evidence type="ECO:0000256" key="5">
    <source>
        <dbReference type="ARBA" id="ARBA00023163"/>
    </source>
</evidence>
<keyword evidence="1 6" id="KW-0597">Phosphoprotein</keyword>
<dbReference type="InterPro" id="IPR039420">
    <property type="entry name" value="WalR-like"/>
</dbReference>
<dbReference type="GO" id="GO:0032993">
    <property type="term" value="C:protein-DNA complex"/>
    <property type="evidence" value="ECO:0007669"/>
    <property type="project" value="TreeGrafter"/>
</dbReference>
<evidence type="ECO:0000256" key="7">
    <source>
        <dbReference type="PROSITE-ProRule" id="PRU01091"/>
    </source>
</evidence>
<dbReference type="Proteomes" id="UP000434036">
    <property type="component" value="Unassembled WGS sequence"/>
</dbReference>
<dbReference type="SMART" id="SM00448">
    <property type="entry name" value="REC"/>
    <property type="match status" value="1"/>
</dbReference>
<keyword evidence="2" id="KW-0902">Two-component regulatory system</keyword>
<dbReference type="SMART" id="SM00862">
    <property type="entry name" value="Trans_reg_C"/>
    <property type="match status" value="1"/>
</dbReference>
<proteinExistence type="predicted"/>
<dbReference type="InterPro" id="IPR001867">
    <property type="entry name" value="OmpR/PhoB-type_DNA-bd"/>
</dbReference>
<dbReference type="Pfam" id="PF00486">
    <property type="entry name" value="Trans_reg_C"/>
    <property type="match status" value="1"/>
</dbReference>
<feature type="domain" description="Response regulatory" evidence="8">
    <location>
        <begin position="3"/>
        <end position="116"/>
    </location>
</feature>
<reference evidence="10 11" key="1">
    <citation type="submission" date="2019-12" db="EMBL/GenBank/DDBJ databases">
        <authorList>
            <person name="Yang R."/>
        </authorList>
    </citation>
    <scope>NUCLEOTIDE SEQUENCE [LARGE SCALE GENOMIC DNA]</scope>
    <source>
        <strain evidence="10 11">DONG20-135</strain>
    </source>
</reference>
<dbReference type="Pfam" id="PF00072">
    <property type="entry name" value="Response_reg"/>
    <property type="match status" value="1"/>
</dbReference>
<reference evidence="10 11" key="2">
    <citation type="submission" date="2020-01" db="EMBL/GenBank/DDBJ databases">
        <title>Clostridiaceae sp. nov. isolated from the gut of human by culturomics.</title>
        <authorList>
            <person name="Chang Y."/>
        </authorList>
    </citation>
    <scope>NUCLEOTIDE SEQUENCE [LARGE SCALE GENOMIC DNA]</scope>
    <source>
        <strain evidence="10 11">DONG20-135</strain>
    </source>
</reference>
<name>A0A6N8U994_9FIRM</name>
<dbReference type="EMBL" id="WUUQ01000001">
    <property type="protein sequence ID" value="MXQ73139.1"/>
    <property type="molecule type" value="Genomic_DNA"/>
</dbReference>
<dbReference type="RefSeq" id="WP_160624559.1">
    <property type="nucleotide sequence ID" value="NZ_WUUQ01000001.1"/>
</dbReference>
<evidence type="ECO:0000259" key="9">
    <source>
        <dbReference type="PROSITE" id="PS51755"/>
    </source>
</evidence>
<evidence type="ECO:0000256" key="6">
    <source>
        <dbReference type="PROSITE-ProRule" id="PRU00169"/>
    </source>
</evidence>
<dbReference type="Gene3D" id="1.10.10.10">
    <property type="entry name" value="Winged helix-like DNA-binding domain superfamily/Winged helix DNA-binding domain"/>
    <property type="match status" value="1"/>
</dbReference>
<feature type="domain" description="OmpR/PhoB-type" evidence="9">
    <location>
        <begin position="125"/>
        <end position="224"/>
    </location>
</feature>
<evidence type="ECO:0000313" key="11">
    <source>
        <dbReference type="Proteomes" id="UP000434036"/>
    </source>
</evidence>
<dbReference type="CDD" id="cd00383">
    <property type="entry name" value="trans_reg_C"/>
    <property type="match status" value="1"/>
</dbReference>
<gene>
    <name evidence="10" type="ORF">GSF08_04220</name>
</gene>
<dbReference type="PROSITE" id="PS51755">
    <property type="entry name" value="OMPR_PHOB"/>
    <property type="match status" value="1"/>
</dbReference>
<dbReference type="CDD" id="cd17574">
    <property type="entry name" value="REC_OmpR"/>
    <property type="match status" value="1"/>
</dbReference>
<feature type="DNA-binding region" description="OmpR/PhoB-type" evidence="7">
    <location>
        <begin position="125"/>
        <end position="224"/>
    </location>
</feature>
<dbReference type="InterPro" id="IPR011006">
    <property type="entry name" value="CheY-like_superfamily"/>
</dbReference>